<sequence>MQEGPYQGRGSGGTPYCGARNIRMVKSVVRQRVLVDIESRRARRFAAITVIAGFSWLVFLLADGRRGNHHHLVSRSEWLITLTLVVMLIARGIYLGRPVSARHSMAAMALLVSGLGLHLMSFRLLGDSLLVAGGAALVWPIGSRPDPELLPQVWKLIGKTRGDPLAPFAMHSQKSHHFSSDGTAAVAYRARLGFAVVSGDPVGRHTAFADLVVDFAAMCQSRGWRIMVLGCGENRLALWRDARILGQALTAIPFGRDVVVEVQRFDMVGRRYRNLRQAVSRTHNRGMTTELVAERELDAAVAAELAEVLYASHRGARWERGFSMILDAALEGRYPGVLLMIGRERTGRIQGFQRYLVAGGGSDVSLDVSWRRPGSPNGIDERLTVDMIEWCKGQGTQRLSLAFAAFPELFDERQRTSLEDFYYRVISLGSLLIRLEALYRYLGKFHALGRRRYVLVSLRHIPSALVVLLTLEFLPRRRRLAGNPTVQRRQTLHNT</sequence>
<dbReference type="GO" id="GO:0055091">
    <property type="term" value="P:phospholipid homeostasis"/>
    <property type="evidence" value="ECO:0007669"/>
    <property type="project" value="TreeGrafter"/>
</dbReference>
<dbReference type="GO" id="GO:0005886">
    <property type="term" value="C:plasma membrane"/>
    <property type="evidence" value="ECO:0007669"/>
    <property type="project" value="UniProtKB-SubCell"/>
</dbReference>
<dbReference type="InterPro" id="IPR024320">
    <property type="entry name" value="LPG_synthase_C"/>
</dbReference>
<feature type="transmembrane region" description="Helical" evidence="6">
    <location>
        <begin position="76"/>
        <end position="94"/>
    </location>
</feature>
<keyword evidence="4 6" id="KW-1133">Transmembrane helix</keyword>
<dbReference type="AlphaFoldDB" id="A0A7I7T3I3"/>
<feature type="domain" description="Phosphatidylglycerol lysyltransferase C-terminal" evidence="7">
    <location>
        <begin position="158"/>
        <end position="455"/>
    </location>
</feature>
<dbReference type="Pfam" id="PF09924">
    <property type="entry name" value="LPG_synthase_C"/>
    <property type="match status" value="1"/>
</dbReference>
<feature type="transmembrane region" description="Helical" evidence="6">
    <location>
        <begin position="106"/>
        <end position="125"/>
    </location>
</feature>
<keyword evidence="2" id="KW-1003">Cell membrane</keyword>
<dbReference type="KEGG" id="mhev:MHEL_20970"/>
<evidence type="ECO:0000256" key="4">
    <source>
        <dbReference type="ARBA" id="ARBA00022989"/>
    </source>
</evidence>
<keyword evidence="3 6" id="KW-0812">Transmembrane</keyword>
<keyword evidence="9" id="KW-1185">Reference proteome</keyword>
<feature type="transmembrane region" description="Helical" evidence="6">
    <location>
        <begin position="45"/>
        <end position="64"/>
    </location>
</feature>
<evidence type="ECO:0000259" key="7">
    <source>
        <dbReference type="Pfam" id="PF09924"/>
    </source>
</evidence>
<evidence type="ECO:0000313" key="8">
    <source>
        <dbReference type="EMBL" id="BBY63854.1"/>
    </source>
</evidence>
<reference evidence="8 9" key="1">
    <citation type="journal article" date="2019" name="Emerg. Microbes Infect.">
        <title>Comprehensive subspecies identification of 175 nontuberculous mycobacteria species based on 7547 genomic profiles.</title>
        <authorList>
            <person name="Matsumoto Y."/>
            <person name="Kinjo T."/>
            <person name="Motooka D."/>
            <person name="Nabeya D."/>
            <person name="Jung N."/>
            <person name="Uechi K."/>
            <person name="Horii T."/>
            <person name="Iida T."/>
            <person name="Fujita J."/>
            <person name="Nakamura S."/>
        </authorList>
    </citation>
    <scope>NUCLEOTIDE SEQUENCE [LARGE SCALE GENOMIC DNA]</scope>
    <source>
        <strain evidence="8 9">JCM 30396</strain>
    </source>
</reference>
<organism evidence="8 9">
    <name type="scientific">Mycolicibacterium helvum</name>
    <dbReference type="NCBI Taxonomy" id="1534349"/>
    <lineage>
        <taxon>Bacteria</taxon>
        <taxon>Bacillati</taxon>
        <taxon>Actinomycetota</taxon>
        <taxon>Actinomycetes</taxon>
        <taxon>Mycobacteriales</taxon>
        <taxon>Mycobacteriaceae</taxon>
        <taxon>Mycolicibacterium</taxon>
    </lineage>
</organism>
<dbReference type="PANTHER" id="PTHR34697:SF2">
    <property type="entry name" value="PHOSPHATIDYLGLYCEROL LYSYLTRANSFERASE"/>
    <property type="match status" value="1"/>
</dbReference>
<gene>
    <name evidence="8" type="ORF">MHEL_20970</name>
</gene>
<dbReference type="Proteomes" id="UP000467148">
    <property type="component" value="Chromosome"/>
</dbReference>
<proteinExistence type="predicted"/>
<dbReference type="InterPro" id="IPR051211">
    <property type="entry name" value="PG_lysyltransferase"/>
</dbReference>
<evidence type="ECO:0000256" key="6">
    <source>
        <dbReference type="SAM" id="Phobius"/>
    </source>
</evidence>
<protein>
    <recommendedName>
        <fullName evidence="7">Phosphatidylglycerol lysyltransferase C-terminal domain-containing protein</fullName>
    </recommendedName>
</protein>
<evidence type="ECO:0000256" key="1">
    <source>
        <dbReference type="ARBA" id="ARBA00004651"/>
    </source>
</evidence>
<evidence type="ECO:0000313" key="9">
    <source>
        <dbReference type="Proteomes" id="UP000467148"/>
    </source>
</evidence>
<dbReference type="GO" id="GO:0016755">
    <property type="term" value="F:aminoacyltransferase activity"/>
    <property type="evidence" value="ECO:0007669"/>
    <property type="project" value="TreeGrafter"/>
</dbReference>
<comment type="subcellular location">
    <subcellularLocation>
        <location evidence="1">Cell membrane</location>
        <topology evidence="1">Multi-pass membrane protein</topology>
    </subcellularLocation>
</comment>
<evidence type="ECO:0000256" key="2">
    <source>
        <dbReference type="ARBA" id="ARBA00022475"/>
    </source>
</evidence>
<dbReference type="EMBL" id="AP022596">
    <property type="protein sequence ID" value="BBY63854.1"/>
    <property type="molecule type" value="Genomic_DNA"/>
</dbReference>
<accession>A0A7I7T3I3</accession>
<evidence type="ECO:0000256" key="5">
    <source>
        <dbReference type="ARBA" id="ARBA00023136"/>
    </source>
</evidence>
<keyword evidence="5 6" id="KW-0472">Membrane</keyword>
<dbReference type="PANTHER" id="PTHR34697">
    <property type="entry name" value="PHOSPHATIDYLGLYCEROL LYSYLTRANSFERASE"/>
    <property type="match status" value="1"/>
</dbReference>
<evidence type="ECO:0000256" key="3">
    <source>
        <dbReference type="ARBA" id="ARBA00022692"/>
    </source>
</evidence>
<name>A0A7I7T3I3_9MYCO</name>